<dbReference type="GeneID" id="92206053"/>
<dbReference type="Pfam" id="PF05253">
    <property type="entry name" value="zf-U11-48K"/>
    <property type="match status" value="1"/>
</dbReference>
<evidence type="ECO:0000313" key="18">
    <source>
        <dbReference type="EMBL" id="CAK9436299.1"/>
    </source>
</evidence>
<feature type="domain" description="CHHC U11-48K-type" evidence="17">
    <location>
        <begin position="89"/>
        <end position="116"/>
    </location>
</feature>
<evidence type="ECO:0000256" key="10">
    <source>
        <dbReference type="ARBA" id="ARBA00022771"/>
    </source>
</evidence>
<dbReference type="PANTHER" id="PTHR12998:SF0">
    <property type="entry name" value="TRNA:M(4)X MODIFICATION ENZYME TRM13 HOMOLOG"/>
    <property type="match status" value="1"/>
</dbReference>
<evidence type="ECO:0000256" key="6">
    <source>
        <dbReference type="ARBA" id="ARBA00022679"/>
    </source>
</evidence>
<dbReference type="RefSeq" id="XP_066827795.1">
    <property type="nucleotide sequence ID" value="XM_066976823.1"/>
</dbReference>
<comment type="similarity">
    <text evidence="2 15">Belongs to the methyltransferase TRM13 family.</text>
</comment>
<keyword evidence="8 15" id="KW-0819">tRNA processing</keyword>
<dbReference type="EMBL" id="OZ022405">
    <property type="protein sequence ID" value="CAK9436299.1"/>
    <property type="molecule type" value="Genomic_DNA"/>
</dbReference>
<proteinExistence type="inferred from homology"/>
<evidence type="ECO:0000256" key="8">
    <source>
        <dbReference type="ARBA" id="ARBA00022694"/>
    </source>
</evidence>
<comment type="function">
    <text evidence="1 15">tRNA methylase which 2'-O-methylates cytidine(4) in tRNA(Pro) and tRNA(Gly)(GCC), and adenosine(4) in tRNA(His).</text>
</comment>
<dbReference type="EC" id="2.1.1.225" evidence="3 15"/>
<evidence type="ECO:0000256" key="9">
    <source>
        <dbReference type="ARBA" id="ARBA00022723"/>
    </source>
</evidence>
<evidence type="ECO:0000256" key="13">
    <source>
        <dbReference type="ARBA" id="ARBA00048635"/>
    </source>
</evidence>
<keyword evidence="11 15" id="KW-0862">Zinc</keyword>
<feature type="region of interest" description="Disordered" evidence="16">
    <location>
        <begin position="15"/>
        <end position="34"/>
    </location>
</feature>
<keyword evidence="7 15" id="KW-0949">S-adenosyl-L-methionine</keyword>
<evidence type="ECO:0000256" key="11">
    <source>
        <dbReference type="ARBA" id="ARBA00022833"/>
    </source>
</evidence>
<evidence type="ECO:0000259" key="17">
    <source>
        <dbReference type="PROSITE" id="PS51800"/>
    </source>
</evidence>
<comment type="catalytic activity">
    <reaction evidence="14 15">
        <text>adenosine(4) in tRNA(His) + S-adenosyl-L-methionine = 2'-O-methyladenosine(4) in tRNA(His) + S-adenosyl-L-homocysteine + H(+)</text>
        <dbReference type="Rhea" id="RHEA:43196"/>
        <dbReference type="Rhea" id="RHEA-COMP:10401"/>
        <dbReference type="Rhea" id="RHEA-COMP:10402"/>
        <dbReference type="ChEBI" id="CHEBI:15378"/>
        <dbReference type="ChEBI" id="CHEBI:57856"/>
        <dbReference type="ChEBI" id="CHEBI:59789"/>
        <dbReference type="ChEBI" id="CHEBI:74411"/>
        <dbReference type="ChEBI" id="CHEBI:74477"/>
        <dbReference type="EC" id="2.1.1.225"/>
    </reaction>
</comment>
<evidence type="ECO:0000256" key="4">
    <source>
        <dbReference type="ARBA" id="ARBA00015883"/>
    </source>
</evidence>
<keyword evidence="10 15" id="KW-0863">Zinc-finger</keyword>
<evidence type="ECO:0000256" key="14">
    <source>
        <dbReference type="ARBA" id="ARBA00049393"/>
    </source>
</evidence>
<evidence type="ECO:0000256" key="3">
    <source>
        <dbReference type="ARBA" id="ARBA00012810"/>
    </source>
</evidence>
<dbReference type="InterPro" id="IPR022776">
    <property type="entry name" value="TRM13/UPF0224_CHHC_Znf_dom"/>
</dbReference>
<dbReference type="InterPro" id="IPR007871">
    <property type="entry name" value="Methyltransferase_TRM13"/>
</dbReference>
<evidence type="ECO:0000256" key="12">
    <source>
        <dbReference type="ARBA" id="ARBA00048165"/>
    </source>
</evidence>
<dbReference type="Pfam" id="PF05206">
    <property type="entry name" value="TRM13"/>
    <property type="match status" value="1"/>
</dbReference>
<keyword evidence="19" id="KW-1185">Reference proteome</keyword>
<organism evidence="18 19">
    <name type="scientific">Lodderomyces beijingensis</name>
    <dbReference type="NCBI Taxonomy" id="1775926"/>
    <lineage>
        <taxon>Eukaryota</taxon>
        <taxon>Fungi</taxon>
        <taxon>Dikarya</taxon>
        <taxon>Ascomycota</taxon>
        <taxon>Saccharomycotina</taxon>
        <taxon>Pichiomycetes</taxon>
        <taxon>Debaryomycetaceae</taxon>
        <taxon>Candida/Lodderomyces clade</taxon>
        <taxon>Lodderomyces</taxon>
    </lineage>
</organism>
<name>A0ABP0ZGC3_9ASCO</name>
<comment type="catalytic activity">
    <reaction evidence="13 15">
        <text>cytidine(4) in tRNA(Gly)(GCC) + S-adenosyl-L-methionine = 2'-O-methylcytidine(4) in tRNA(Gly)(GCC) + S-adenosyl-L-homocysteine + H(+)</text>
        <dbReference type="Rhea" id="RHEA:43192"/>
        <dbReference type="Rhea" id="RHEA-COMP:10399"/>
        <dbReference type="Rhea" id="RHEA-COMP:10400"/>
        <dbReference type="ChEBI" id="CHEBI:15378"/>
        <dbReference type="ChEBI" id="CHEBI:57856"/>
        <dbReference type="ChEBI" id="CHEBI:59789"/>
        <dbReference type="ChEBI" id="CHEBI:74495"/>
        <dbReference type="ChEBI" id="CHEBI:82748"/>
        <dbReference type="EC" id="2.1.1.225"/>
    </reaction>
</comment>
<keyword evidence="6 15" id="KW-0808">Transferase</keyword>
<evidence type="ECO:0000256" key="1">
    <source>
        <dbReference type="ARBA" id="ARBA00002267"/>
    </source>
</evidence>
<evidence type="ECO:0000256" key="15">
    <source>
        <dbReference type="RuleBase" id="RU367103"/>
    </source>
</evidence>
<dbReference type="PROSITE" id="PS51800">
    <property type="entry name" value="ZF_CHHC_U11_48K"/>
    <property type="match status" value="1"/>
</dbReference>
<gene>
    <name evidence="18" type="ORF">LODBEIA_P08570</name>
</gene>
<dbReference type="Proteomes" id="UP001497383">
    <property type="component" value="Chromosome 1"/>
</dbReference>
<protein>
    <recommendedName>
        <fullName evidence="4 15">tRNA:m(4)X modification enzyme TRM13</fullName>
        <ecNumber evidence="3 15">2.1.1.225</ecNumber>
    </recommendedName>
</protein>
<dbReference type="InterPro" id="IPR039044">
    <property type="entry name" value="Trm13"/>
</dbReference>
<evidence type="ECO:0000256" key="7">
    <source>
        <dbReference type="ARBA" id="ARBA00022691"/>
    </source>
</evidence>
<keyword evidence="9 15" id="KW-0479">Metal-binding</keyword>
<evidence type="ECO:0000256" key="2">
    <source>
        <dbReference type="ARBA" id="ARBA00005265"/>
    </source>
</evidence>
<evidence type="ECO:0000256" key="5">
    <source>
        <dbReference type="ARBA" id="ARBA00022603"/>
    </source>
</evidence>
<evidence type="ECO:0000313" key="19">
    <source>
        <dbReference type="Proteomes" id="UP001497383"/>
    </source>
</evidence>
<reference evidence="18 19" key="1">
    <citation type="submission" date="2024-03" db="EMBL/GenBank/DDBJ databases">
        <authorList>
            <person name="Brejova B."/>
        </authorList>
    </citation>
    <scope>NUCLEOTIDE SEQUENCE [LARGE SCALE GENOMIC DNA]</scope>
    <source>
        <strain evidence="18 19">CBS 14171</strain>
    </source>
</reference>
<dbReference type="PANTHER" id="PTHR12998">
    <property type="entry name" value="TRNA:M(4)X MODIFICATION ENZYME TRM13 HOMOLOG"/>
    <property type="match status" value="1"/>
</dbReference>
<evidence type="ECO:0000256" key="16">
    <source>
        <dbReference type="SAM" id="MobiDB-lite"/>
    </source>
</evidence>
<sequence length="463" mass="52840">MRFSALALYIPRLGTSQNSKTSPKKEVQMSEKCQPKRKKLKVEKKPNPSLFYCGYVSPKDQKKCPLMRKKINKYCAEHMVHDPQLSADRIPCPLDPNHTVWKRDLKSHLLKCNARAQEPQDAWFELDYNCTLHNSSTSFTLEDDPALDVKECIKLVESVQFEPLSFRICQHRGLAPHLQQRTFQKHVLQQASLIGNLERLKLLAPEFFYMEYGCGKGELSRYVNQCILADAQDCNSESYKGHSHGHHGYGYGLIDRGTNRMKSDSKIIEDSESSPTDIRPRIKRSKIDIKDLNLDSFLGDVQQPQHQIVTISKHLCGSATDLTLKSVLNSSIFHHSFGGILIAMCCRHVCSLDQLLPESRKYLHDLGFTSQQSFSVLKKMVSWANDASKNEEISEREHSSGLEAAQRLELGLRARRIIDESRAHAMRTALGANYDVEIFWYIESEITLENVCLSIVEKSKRNS</sequence>
<comment type="catalytic activity">
    <reaction evidence="12 15">
        <text>cytidine(4) in tRNA(Pro) + S-adenosyl-L-methionine = 2'-O-methylcytidine(4) in tRNA(Pro) + S-adenosyl-L-homocysteine + H(+)</text>
        <dbReference type="Rhea" id="RHEA:32767"/>
        <dbReference type="Rhea" id="RHEA-COMP:10397"/>
        <dbReference type="Rhea" id="RHEA-COMP:10398"/>
        <dbReference type="ChEBI" id="CHEBI:15378"/>
        <dbReference type="ChEBI" id="CHEBI:57856"/>
        <dbReference type="ChEBI" id="CHEBI:59789"/>
        <dbReference type="ChEBI" id="CHEBI:74495"/>
        <dbReference type="ChEBI" id="CHEBI:82748"/>
        <dbReference type="EC" id="2.1.1.225"/>
    </reaction>
</comment>
<accession>A0ABP0ZGC3</accession>
<keyword evidence="5 15" id="KW-0489">Methyltransferase</keyword>